<evidence type="ECO:0000256" key="1">
    <source>
        <dbReference type="SAM" id="Phobius"/>
    </source>
</evidence>
<keyword evidence="1" id="KW-0472">Membrane</keyword>
<evidence type="ECO:0008006" key="4">
    <source>
        <dbReference type="Google" id="ProtNLM"/>
    </source>
</evidence>
<evidence type="ECO:0000313" key="2">
    <source>
        <dbReference type="EMBL" id="MFD1950437.1"/>
    </source>
</evidence>
<keyword evidence="3" id="KW-1185">Reference proteome</keyword>
<dbReference type="EMBL" id="JBHUGS010000002">
    <property type="protein sequence ID" value="MFD1950437.1"/>
    <property type="molecule type" value="Genomic_DNA"/>
</dbReference>
<comment type="caution">
    <text evidence="2">The sequence shown here is derived from an EMBL/GenBank/DDBJ whole genome shotgun (WGS) entry which is preliminary data.</text>
</comment>
<reference evidence="3" key="1">
    <citation type="journal article" date="2019" name="Int. J. Syst. Evol. Microbiol.">
        <title>The Global Catalogue of Microorganisms (GCM) 10K type strain sequencing project: providing services to taxonomists for standard genome sequencing and annotation.</title>
        <authorList>
            <consortium name="The Broad Institute Genomics Platform"/>
            <consortium name="The Broad Institute Genome Sequencing Center for Infectious Disease"/>
            <person name="Wu L."/>
            <person name="Ma J."/>
        </authorList>
    </citation>
    <scope>NUCLEOTIDE SEQUENCE [LARGE SCALE GENOMIC DNA]</scope>
    <source>
        <strain evidence="3">CGMCC 1.12702</strain>
    </source>
</reference>
<gene>
    <name evidence="2" type="ORF">ACFSGX_06615</name>
</gene>
<feature type="transmembrane region" description="Helical" evidence="1">
    <location>
        <begin position="12"/>
        <end position="30"/>
    </location>
</feature>
<accession>A0ABW4TY24</accession>
<feature type="transmembrane region" description="Helical" evidence="1">
    <location>
        <begin position="94"/>
        <end position="117"/>
    </location>
</feature>
<dbReference type="RefSeq" id="WP_380928515.1">
    <property type="nucleotide sequence ID" value="NZ_JBHUGS010000002.1"/>
</dbReference>
<sequence>MTANRKLKLQRWAFQLVFVLGGLTVIWFGIRELLDFLRAVRAAAGPVDTESIIFGVPFFGIFFVLTATPTMWIAPPPQKRTRARKKPKRIADTVFMSVWLGCAGLAILLATFGGFLVNALMTEHGFHQCSVSYGRKVQFKTWAPHATPCPPETEP</sequence>
<feature type="transmembrane region" description="Helical" evidence="1">
    <location>
        <begin position="52"/>
        <end position="74"/>
    </location>
</feature>
<dbReference type="Proteomes" id="UP001597400">
    <property type="component" value="Unassembled WGS sequence"/>
</dbReference>
<proteinExistence type="predicted"/>
<name>A0ABW4TY24_9SPHN</name>
<keyword evidence="1" id="KW-0812">Transmembrane</keyword>
<evidence type="ECO:0000313" key="3">
    <source>
        <dbReference type="Proteomes" id="UP001597400"/>
    </source>
</evidence>
<organism evidence="2 3">
    <name type="scientific">Sphingomonas arantia</name>
    <dbReference type="NCBI Taxonomy" id="1460676"/>
    <lineage>
        <taxon>Bacteria</taxon>
        <taxon>Pseudomonadati</taxon>
        <taxon>Pseudomonadota</taxon>
        <taxon>Alphaproteobacteria</taxon>
        <taxon>Sphingomonadales</taxon>
        <taxon>Sphingomonadaceae</taxon>
        <taxon>Sphingomonas</taxon>
    </lineage>
</organism>
<keyword evidence="1" id="KW-1133">Transmembrane helix</keyword>
<protein>
    <recommendedName>
        <fullName evidence="4">DUF1240 domain-containing protein</fullName>
    </recommendedName>
</protein>